<dbReference type="Gene3D" id="3.30.2020.30">
    <property type="match status" value="1"/>
</dbReference>
<comment type="caution">
    <text evidence="8">The sequence shown here is derived from an EMBL/GenBank/DDBJ whole genome shotgun (WGS) entry which is preliminary data.</text>
</comment>
<dbReference type="GO" id="GO:0051539">
    <property type="term" value="F:4 iron, 4 sulfur cluster binding"/>
    <property type="evidence" value="ECO:0007669"/>
    <property type="project" value="TreeGrafter"/>
</dbReference>
<accession>A0A9W7ATU0</accession>
<dbReference type="OrthoDB" id="1741334at2759"/>
<proteinExistence type="inferred from homology"/>
<evidence type="ECO:0000313" key="9">
    <source>
        <dbReference type="Proteomes" id="UP001165085"/>
    </source>
</evidence>
<evidence type="ECO:0000256" key="1">
    <source>
        <dbReference type="ARBA" id="ARBA00022723"/>
    </source>
</evidence>
<protein>
    <recommendedName>
        <fullName evidence="7">Gamma-butyrobetaine hydroxylase-like N-terminal domain-containing protein</fullName>
    </recommendedName>
</protein>
<dbReference type="InterPro" id="IPR038492">
    <property type="entry name" value="GBBH-like_N_sf"/>
</dbReference>
<name>A0A9W7ATU0_9STRA</name>
<dbReference type="InterPro" id="IPR044304">
    <property type="entry name" value="NUBPL-like"/>
</dbReference>
<comment type="similarity">
    <text evidence="6">Belongs to the Mrp/NBP35 ATP-binding proteins family.</text>
</comment>
<dbReference type="PROSITE" id="PS01215">
    <property type="entry name" value="MRP"/>
    <property type="match status" value="1"/>
</dbReference>
<evidence type="ECO:0000313" key="8">
    <source>
        <dbReference type="EMBL" id="GMH78981.1"/>
    </source>
</evidence>
<reference evidence="9" key="1">
    <citation type="journal article" date="2023" name="Commun. Biol.">
        <title>Genome analysis of Parmales, the sister group of diatoms, reveals the evolutionary specialization of diatoms from phago-mixotrophs to photoautotrophs.</title>
        <authorList>
            <person name="Ban H."/>
            <person name="Sato S."/>
            <person name="Yoshikawa S."/>
            <person name="Yamada K."/>
            <person name="Nakamura Y."/>
            <person name="Ichinomiya M."/>
            <person name="Sato N."/>
            <person name="Blanc-Mathieu R."/>
            <person name="Endo H."/>
            <person name="Kuwata A."/>
            <person name="Ogata H."/>
        </authorList>
    </citation>
    <scope>NUCLEOTIDE SEQUENCE [LARGE SCALE GENOMIC DNA]</scope>
    <source>
        <strain evidence="9">NIES 3701</strain>
    </source>
</reference>
<dbReference type="GO" id="GO:0140663">
    <property type="term" value="F:ATP-dependent FeS chaperone activity"/>
    <property type="evidence" value="ECO:0007669"/>
    <property type="project" value="InterPro"/>
</dbReference>
<dbReference type="InterPro" id="IPR027417">
    <property type="entry name" value="P-loop_NTPase"/>
</dbReference>
<evidence type="ECO:0000256" key="4">
    <source>
        <dbReference type="ARBA" id="ARBA00023004"/>
    </source>
</evidence>
<dbReference type="HAMAP" id="MF_02040">
    <property type="entry name" value="Mrp_NBP35"/>
    <property type="match status" value="1"/>
</dbReference>
<keyword evidence="9" id="KW-1185">Reference proteome</keyword>
<keyword evidence="3" id="KW-0067">ATP-binding</keyword>
<dbReference type="AlphaFoldDB" id="A0A9W7ATU0"/>
<dbReference type="CDD" id="cd02037">
    <property type="entry name" value="Mrp_NBP35"/>
    <property type="match status" value="1"/>
</dbReference>
<keyword evidence="2" id="KW-0547">Nucleotide-binding</keyword>
<evidence type="ECO:0000256" key="2">
    <source>
        <dbReference type="ARBA" id="ARBA00022741"/>
    </source>
</evidence>
<dbReference type="PANTHER" id="PTHR42961">
    <property type="entry name" value="IRON-SULFUR PROTEIN NUBPL"/>
    <property type="match status" value="1"/>
</dbReference>
<keyword evidence="1" id="KW-0479">Metal-binding</keyword>
<dbReference type="Pfam" id="PF10609">
    <property type="entry name" value="ParA"/>
    <property type="match status" value="1"/>
</dbReference>
<keyword evidence="5" id="KW-0411">Iron-sulfur</keyword>
<feature type="domain" description="Gamma-butyrobetaine hydroxylase-like N-terminal" evidence="7">
    <location>
        <begin position="415"/>
        <end position="477"/>
    </location>
</feature>
<dbReference type="SUPFAM" id="SSF52540">
    <property type="entry name" value="P-loop containing nucleoside triphosphate hydrolases"/>
    <property type="match status" value="1"/>
</dbReference>
<dbReference type="InterPro" id="IPR010376">
    <property type="entry name" value="GBBH-like_N"/>
</dbReference>
<dbReference type="GO" id="GO:0046872">
    <property type="term" value="F:metal ion binding"/>
    <property type="evidence" value="ECO:0007669"/>
    <property type="project" value="UniProtKB-KW"/>
</dbReference>
<gene>
    <name evidence="8" type="ORF">TrST_g4455</name>
</gene>
<dbReference type="InterPro" id="IPR000808">
    <property type="entry name" value="Mrp-like_CS"/>
</dbReference>
<dbReference type="PANTHER" id="PTHR42961:SF2">
    <property type="entry name" value="IRON-SULFUR PROTEIN NUBPL"/>
    <property type="match status" value="1"/>
</dbReference>
<dbReference type="Gene3D" id="3.40.50.300">
    <property type="entry name" value="P-loop containing nucleotide triphosphate hydrolases"/>
    <property type="match status" value="1"/>
</dbReference>
<dbReference type="Pfam" id="PF06155">
    <property type="entry name" value="GBBH-like_N"/>
    <property type="match status" value="1"/>
</dbReference>
<dbReference type="GO" id="GO:0016226">
    <property type="term" value="P:iron-sulfur cluster assembly"/>
    <property type="evidence" value="ECO:0007669"/>
    <property type="project" value="InterPro"/>
</dbReference>
<keyword evidence="4" id="KW-0408">Iron</keyword>
<evidence type="ECO:0000256" key="6">
    <source>
        <dbReference type="ARBA" id="ARBA00024036"/>
    </source>
</evidence>
<dbReference type="InterPro" id="IPR033756">
    <property type="entry name" value="YlxH/NBP35"/>
</dbReference>
<dbReference type="InterPro" id="IPR019591">
    <property type="entry name" value="Mrp/NBP35_ATP-bd"/>
</dbReference>
<organism evidence="8 9">
    <name type="scientific">Triparma strigata</name>
    <dbReference type="NCBI Taxonomy" id="1606541"/>
    <lineage>
        <taxon>Eukaryota</taxon>
        <taxon>Sar</taxon>
        <taxon>Stramenopiles</taxon>
        <taxon>Ochrophyta</taxon>
        <taxon>Bolidophyceae</taxon>
        <taxon>Parmales</taxon>
        <taxon>Triparmaceae</taxon>
        <taxon>Triparma</taxon>
    </lineage>
</organism>
<dbReference type="GO" id="GO:0005524">
    <property type="term" value="F:ATP binding"/>
    <property type="evidence" value="ECO:0007669"/>
    <property type="project" value="UniProtKB-KW"/>
</dbReference>
<evidence type="ECO:0000259" key="7">
    <source>
        <dbReference type="Pfam" id="PF06155"/>
    </source>
</evidence>
<evidence type="ECO:0000256" key="3">
    <source>
        <dbReference type="ARBA" id="ARBA00022840"/>
    </source>
</evidence>
<sequence length="502" mass="55534">MKYRRLLVVFQTIFSLLLTSALTFSFPRLNSKQRLHLRLRPEITPLCSSYNSLWTRRDFRLRSSNSDSELGLDYSQQESNAREVPVGLSKVKNIIAVSSCKGGVGKSTTSINLAYTLSSLPDTTVGIFDADIFGPSLPTMIHPDVSAVEFVGPQIKPLQYKNVRLMSYGYVNEAGAVMRGPMVNQLLSQFISLTNWGELDYLIIDMPPGTGDIQLTLSQMLPITCAVIVTTPGELSYVDVGKGIEMFEGVEIKCVGVVENMCYFEGGGEEGVRRVVEEVREDETVLKEEALERILKAMEEEKTKISIFGERHKDKLAGEWGIDHVFEIPIMEDIATSGDGGVPYVVQGEEMSGGRGFEKIKREYARMADCVVEECAKIQEGKANSGFTLRGFTTESGTDMLKVVGGGGVEIGMLKPSALRRACGCAMCVDEMTGNKLLRDRDVDDNVRPLTQEVYGNYALSVNWSDGHSSLYPFKQLKALIKQAQEGGEEVRRNQIQQGPPR</sequence>
<evidence type="ECO:0000256" key="5">
    <source>
        <dbReference type="ARBA" id="ARBA00023014"/>
    </source>
</evidence>
<dbReference type="EMBL" id="BRXY01000229">
    <property type="protein sequence ID" value="GMH78981.1"/>
    <property type="molecule type" value="Genomic_DNA"/>
</dbReference>
<dbReference type="Proteomes" id="UP001165085">
    <property type="component" value="Unassembled WGS sequence"/>
</dbReference>